<keyword evidence="4" id="KW-1185">Reference proteome</keyword>
<dbReference type="EMBL" id="JARYZI010000005">
    <property type="protein sequence ID" value="MDH8678336.1"/>
    <property type="molecule type" value="Genomic_DNA"/>
</dbReference>
<evidence type="ECO:0000313" key="3">
    <source>
        <dbReference type="EMBL" id="MDH8678336.1"/>
    </source>
</evidence>
<comment type="caution">
    <text evidence="3">The sequence shown here is derived from an EMBL/GenBank/DDBJ whole genome shotgun (WGS) entry which is preliminary data.</text>
</comment>
<dbReference type="RefSeq" id="WP_281094178.1">
    <property type="nucleotide sequence ID" value="NZ_JARYZI010000005.1"/>
</dbReference>
<dbReference type="InterPro" id="IPR036582">
    <property type="entry name" value="Mao_N_sf"/>
</dbReference>
<feature type="domain" description="Copper amine oxidase-like N-terminal" evidence="2">
    <location>
        <begin position="48"/>
        <end position="141"/>
    </location>
</feature>
<evidence type="ECO:0000259" key="2">
    <source>
        <dbReference type="Pfam" id="PF07833"/>
    </source>
</evidence>
<dbReference type="Pfam" id="PF07833">
    <property type="entry name" value="Cu_amine_oxidN1"/>
    <property type="match status" value="1"/>
</dbReference>
<evidence type="ECO:0000256" key="1">
    <source>
        <dbReference type="SAM" id="SignalP"/>
    </source>
</evidence>
<organism evidence="3 4">
    <name type="scientific">Fusibacter bizertensis</name>
    <dbReference type="NCBI Taxonomy" id="1488331"/>
    <lineage>
        <taxon>Bacteria</taxon>
        <taxon>Bacillati</taxon>
        <taxon>Bacillota</taxon>
        <taxon>Clostridia</taxon>
        <taxon>Eubacteriales</taxon>
        <taxon>Eubacteriales Family XII. Incertae Sedis</taxon>
        <taxon>Fusibacter</taxon>
    </lineage>
</organism>
<dbReference type="Proteomes" id="UP001158045">
    <property type="component" value="Unassembled WGS sequence"/>
</dbReference>
<protein>
    <submittedName>
        <fullName evidence="3">Stalk domain-containing protein</fullName>
    </submittedName>
</protein>
<evidence type="ECO:0000313" key="4">
    <source>
        <dbReference type="Proteomes" id="UP001158045"/>
    </source>
</evidence>
<accession>A0ABT6ND66</accession>
<feature type="chain" id="PRO_5046076370" evidence="1">
    <location>
        <begin position="25"/>
        <end position="311"/>
    </location>
</feature>
<dbReference type="SUPFAM" id="SSF55383">
    <property type="entry name" value="Copper amine oxidase, domain N"/>
    <property type="match status" value="1"/>
</dbReference>
<dbReference type="InterPro" id="IPR012854">
    <property type="entry name" value="Cu_amine_oxidase-like_N"/>
</dbReference>
<dbReference type="Gene3D" id="3.30.457.10">
    <property type="entry name" value="Copper amine oxidase-like, N-terminal domain"/>
    <property type="match status" value="1"/>
</dbReference>
<sequence>MKTTQKIMSLVLAAGISVTGLSYGDSNQLEQNNPITIGNVTLERSYLVNEDDTTFIPIKVVAEALGYQVKWFQEDRHVELIKGARFITIKTTENYFTFSKMAPIKLSSPAFIKDGTTYVPTDFVSEILGGGVYENEGKIEIYSEISDKVSTGGFVITSIEDQKIYTTLNGGEAHILLNKETLIKDHADHQILTLDDLKVGDTLKITHPSIMLMIYPPQYNAYEIERINDVAYSEGYIQSINEDSILVKTNNNLVQFNIDESTVITGMMDNPIELSDIRIGNNVKIYHSIAMMESLPPQSPAYEIQVDSAIK</sequence>
<name>A0ABT6ND66_9FIRM</name>
<reference evidence="3 4" key="1">
    <citation type="submission" date="2023-04" db="EMBL/GenBank/DDBJ databases">
        <title>Fusibacter bizertensis strain WBS, isolated from littoral bottom sediments of the Arctic seas - biochemical and genomic analysis.</title>
        <authorList>
            <person name="Brioukhanov A.L."/>
        </authorList>
    </citation>
    <scope>NUCLEOTIDE SEQUENCE [LARGE SCALE GENOMIC DNA]</scope>
    <source>
        <strain evidence="3 4">WBS</strain>
    </source>
</reference>
<proteinExistence type="predicted"/>
<keyword evidence="1" id="KW-0732">Signal</keyword>
<gene>
    <name evidence="3" type="ORF">QE109_09265</name>
</gene>
<feature type="signal peptide" evidence="1">
    <location>
        <begin position="1"/>
        <end position="24"/>
    </location>
</feature>